<keyword evidence="10" id="KW-1185">Reference proteome</keyword>
<dbReference type="InterPro" id="IPR029062">
    <property type="entry name" value="Class_I_gatase-like"/>
</dbReference>
<dbReference type="PIRSF" id="PIRSF001586">
    <property type="entry name" value="FGAM_synth_I"/>
    <property type="match status" value="1"/>
</dbReference>
<feature type="active site" evidence="8">
    <location>
        <position position="206"/>
    </location>
</feature>
<keyword evidence="4 8" id="KW-0658">Purine biosynthesis</keyword>
<keyword evidence="5 8" id="KW-0378">Hydrolase</keyword>
<evidence type="ECO:0000256" key="3">
    <source>
        <dbReference type="ARBA" id="ARBA00022741"/>
    </source>
</evidence>
<keyword evidence="3 8" id="KW-0547">Nucleotide-binding</keyword>
<comment type="pathway">
    <text evidence="8">Purine metabolism; IMP biosynthesis via de novo pathway; 5-amino-1-(5-phospho-D-ribosyl)imidazole from N(2)-formyl-N(1)-(5-phospho-D-ribosyl)glycinamide: step 1/2.</text>
</comment>
<comment type="catalytic activity">
    <reaction evidence="8">
        <text>N(2)-formyl-N(1)-(5-phospho-beta-D-ribosyl)glycinamide + L-glutamine + ATP + H2O = 2-formamido-N(1)-(5-O-phospho-beta-D-ribosyl)acetamidine + L-glutamate + ADP + phosphate + H(+)</text>
        <dbReference type="Rhea" id="RHEA:17129"/>
        <dbReference type="ChEBI" id="CHEBI:15377"/>
        <dbReference type="ChEBI" id="CHEBI:15378"/>
        <dbReference type="ChEBI" id="CHEBI:29985"/>
        <dbReference type="ChEBI" id="CHEBI:30616"/>
        <dbReference type="ChEBI" id="CHEBI:43474"/>
        <dbReference type="ChEBI" id="CHEBI:58359"/>
        <dbReference type="ChEBI" id="CHEBI:147286"/>
        <dbReference type="ChEBI" id="CHEBI:147287"/>
        <dbReference type="ChEBI" id="CHEBI:456216"/>
        <dbReference type="EC" id="6.3.5.3"/>
    </reaction>
</comment>
<dbReference type="Pfam" id="PF13507">
    <property type="entry name" value="GATase_5"/>
    <property type="match status" value="1"/>
</dbReference>
<evidence type="ECO:0000313" key="9">
    <source>
        <dbReference type="EMBL" id="MEP1059392.1"/>
    </source>
</evidence>
<evidence type="ECO:0000256" key="5">
    <source>
        <dbReference type="ARBA" id="ARBA00022801"/>
    </source>
</evidence>
<evidence type="ECO:0000256" key="6">
    <source>
        <dbReference type="ARBA" id="ARBA00022840"/>
    </source>
</evidence>
<sequence>MVKFGVIVFPGSNCDRDVAYVTESLLQQPTRMVWHEESDLSDLDVIIVPGGFSYGDYLRCGAIARFSPAMQATIKHAEQGKLVLGICNGFQVLTEAGLLPGALVRNRDLHFICDRVPLRVERTDLPWTQHYSSGAVITLPIAHGEGNYYADADTLADLEANGQIVFRYAIADSNMDSSNNPNGSLNNIAGICNRKGNVLGMMPHPERASDPMLGGTDGMQLFEGILAAMGDRAIV</sequence>
<comment type="catalytic activity">
    <reaction evidence="8">
        <text>L-glutamine + H2O = L-glutamate + NH4(+)</text>
        <dbReference type="Rhea" id="RHEA:15889"/>
        <dbReference type="ChEBI" id="CHEBI:15377"/>
        <dbReference type="ChEBI" id="CHEBI:28938"/>
        <dbReference type="ChEBI" id="CHEBI:29985"/>
        <dbReference type="ChEBI" id="CHEBI:58359"/>
        <dbReference type="EC" id="3.5.1.2"/>
    </reaction>
</comment>
<evidence type="ECO:0000256" key="1">
    <source>
        <dbReference type="ARBA" id="ARBA00022490"/>
    </source>
</evidence>
<evidence type="ECO:0000313" key="10">
    <source>
        <dbReference type="Proteomes" id="UP001476950"/>
    </source>
</evidence>
<dbReference type="NCBIfam" id="TIGR01737">
    <property type="entry name" value="FGAM_synth_I"/>
    <property type="match status" value="1"/>
</dbReference>
<dbReference type="PROSITE" id="PS51273">
    <property type="entry name" value="GATASE_TYPE_1"/>
    <property type="match status" value="1"/>
</dbReference>
<name>A0ABV0KJG8_9CYAN</name>
<dbReference type="NCBIfam" id="NF002957">
    <property type="entry name" value="PRK03619.1"/>
    <property type="match status" value="1"/>
</dbReference>
<organism evidence="9 10">
    <name type="scientific">Stenomitos frigidus AS-A4</name>
    <dbReference type="NCBI Taxonomy" id="2933935"/>
    <lineage>
        <taxon>Bacteria</taxon>
        <taxon>Bacillati</taxon>
        <taxon>Cyanobacteriota</taxon>
        <taxon>Cyanophyceae</taxon>
        <taxon>Leptolyngbyales</taxon>
        <taxon>Leptolyngbyaceae</taxon>
        <taxon>Stenomitos</taxon>
    </lineage>
</organism>
<comment type="function">
    <text evidence="8">Part of the phosphoribosylformylglycinamidine synthase complex involved in the purines biosynthetic pathway. Catalyzes the ATP-dependent conversion of formylglycinamide ribonucleotide (FGAR) and glutamine to yield formylglycinamidine ribonucleotide (FGAM) and glutamate. The FGAM synthase complex is composed of three subunits. PurQ produces an ammonia molecule by converting glutamine to glutamate. PurL transfers the ammonia molecule to FGAR to form FGAM in an ATP-dependent manner. PurS interacts with PurQ and PurL and is thought to assist in the transfer of the ammonia molecule from PurQ to PurL.</text>
</comment>
<dbReference type="SMART" id="SM01211">
    <property type="entry name" value="GATase_5"/>
    <property type="match status" value="1"/>
</dbReference>
<dbReference type="Gene3D" id="3.40.50.880">
    <property type="match status" value="1"/>
</dbReference>
<keyword evidence="2 8" id="KW-0436">Ligase</keyword>
<dbReference type="SUPFAM" id="SSF52317">
    <property type="entry name" value="Class I glutamine amidotransferase-like"/>
    <property type="match status" value="1"/>
</dbReference>
<proteinExistence type="inferred from homology"/>
<comment type="caution">
    <text evidence="9">The sequence shown here is derived from an EMBL/GenBank/DDBJ whole genome shotgun (WGS) entry which is preliminary data.</text>
</comment>
<keyword evidence="6 8" id="KW-0067">ATP-binding</keyword>
<evidence type="ECO:0000256" key="8">
    <source>
        <dbReference type="HAMAP-Rule" id="MF_00421"/>
    </source>
</evidence>
<evidence type="ECO:0000256" key="2">
    <source>
        <dbReference type="ARBA" id="ARBA00022598"/>
    </source>
</evidence>
<dbReference type="RefSeq" id="WP_190448758.1">
    <property type="nucleotide sequence ID" value="NZ_JAMPLM010000010.1"/>
</dbReference>
<dbReference type="HAMAP" id="MF_00421">
    <property type="entry name" value="PurQ"/>
    <property type="match status" value="1"/>
</dbReference>
<comment type="subunit">
    <text evidence="8">Part of the FGAM synthase complex composed of 1 PurL, 1 PurQ and 2 PurS subunits.</text>
</comment>
<dbReference type="PANTHER" id="PTHR47552:SF1">
    <property type="entry name" value="PHOSPHORIBOSYLFORMYLGLYCINAMIDINE SYNTHASE SUBUNIT PURQ"/>
    <property type="match status" value="1"/>
</dbReference>
<dbReference type="EC" id="3.5.1.2" evidence="8"/>
<dbReference type="CDD" id="cd01740">
    <property type="entry name" value="GATase1_FGAR_AT"/>
    <property type="match status" value="1"/>
</dbReference>
<evidence type="ECO:0000256" key="4">
    <source>
        <dbReference type="ARBA" id="ARBA00022755"/>
    </source>
</evidence>
<keyword evidence="1 8" id="KW-0963">Cytoplasm</keyword>
<comment type="subcellular location">
    <subcellularLocation>
        <location evidence="8">Cytoplasm</location>
    </subcellularLocation>
</comment>
<dbReference type="EMBL" id="JAMPLM010000010">
    <property type="protein sequence ID" value="MEP1059392.1"/>
    <property type="molecule type" value="Genomic_DNA"/>
</dbReference>
<dbReference type="PANTHER" id="PTHR47552">
    <property type="entry name" value="PHOSPHORIBOSYLFORMYLGLYCINAMIDINE SYNTHASE SUBUNIT PURQ"/>
    <property type="match status" value="1"/>
</dbReference>
<reference evidence="9 10" key="1">
    <citation type="submission" date="2022-04" db="EMBL/GenBank/DDBJ databases">
        <title>Positive selection, recombination, and allopatry shape intraspecific diversity of widespread and dominant cyanobacteria.</title>
        <authorList>
            <person name="Wei J."/>
            <person name="Shu W."/>
            <person name="Hu C."/>
        </authorList>
    </citation>
    <scope>NUCLEOTIDE SEQUENCE [LARGE SCALE GENOMIC DNA]</scope>
    <source>
        <strain evidence="9 10">AS-A4</strain>
    </source>
</reference>
<gene>
    <name evidence="8 9" type="primary">purQ</name>
    <name evidence="9" type="ORF">NDI38_13170</name>
</gene>
<evidence type="ECO:0000256" key="7">
    <source>
        <dbReference type="ARBA" id="ARBA00022962"/>
    </source>
</evidence>
<dbReference type="EC" id="6.3.5.3" evidence="8"/>
<feature type="active site" evidence="8">
    <location>
        <position position="204"/>
    </location>
</feature>
<protein>
    <recommendedName>
        <fullName evidence="8">Phosphoribosylformylglycinamidine synthase subunit PurQ</fullName>
        <shortName evidence="8">FGAM synthase</shortName>
        <ecNumber evidence="8">6.3.5.3</ecNumber>
    </recommendedName>
    <alternativeName>
        <fullName evidence="8">Formylglycinamide ribonucleotide amidotransferase subunit I</fullName>
        <shortName evidence="8">FGAR amidotransferase I</shortName>
        <shortName evidence="8">FGAR-AT I</shortName>
    </alternativeName>
    <alternativeName>
        <fullName evidence="8">Glutaminase PurQ</fullName>
        <ecNumber evidence="8">3.5.1.2</ecNumber>
    </alternativeName>
    <alternativeName>
        <fullName evidence="8">Phosphoribosylformylglycinamidine synthase subunit I</fullName>
    </alternativeName>
</protein>
<dbReference type="InterPro" id="IPR010075">
    <property type="entry name" value="PRibForGlyAmidine_synth_PurQ"/>
</dbReference>
<feature type="active site" description="Nucleophile" evidence="8">
    <location>
        <position position="87"/>
    </location>
</feature>
<dbReference type="Proteomes" id="UP001476950">
    <property type="component" value="Unassembled WGS sequence"/>
</dbReference>
<accession>A0ABV0KJG8</accession>
<keyword evidence="7 8" id="KW-0315">Glutamine amidotransferase</keyword>